<evidence type="ECO:0000313" key="3">
    <source>
        <dbReference type="EMBL" id="CAD8084017.1"/>
    </source>
</evidence>
<dbReference type="PANTHER" id="PTHR14465:SF0">
    <property type="entry name" value="IQ DOMAIN-CONTAINING PROTEIN H"/>
    <property type="match status" value="1"/>
</dbReference>
<reference evidence="3" key="1">
    <citation type="submission" date="2021-01" db="EMBL/GenBank/DDBJ databases">
        <authorList>
            <consortium name="Genoscope - CEA"/>
            <person name="William W."/>
        </authorList>
    </citation>
    <scope>NUCLEOTIDE SEQUENCE</scope>
</reference>
<feature type="domain" description="IQCH-like ATP-grasp" evidence="2">
    <location>
        <begin position="539"/>
        <end position="747"/>
    </location>
</feature>
<dbReference type="InterPro" id="IPR056855">
    <property type="entry name" value="ATP-grasp_IQCH"/>
</dbReference>
<protein>
    <recommendedName>
        <fullName evidence="2">IQCH-like ATP-grasp domain-containing protein</fullName>
    </recommendedName>
</protein>
<evidence type="ECO:0000259" key="2">
    <source>
        <dbReference type="Pfam" id="PF24923"/>
    </source>
</evidence>
<gene>
    <name evidence="3" type="ORF">PPRIM_AZ9-3.1.T0710135</name>
</gene>
<dbReference type="Proteomes" id="UP000688137">
    <property type="component" value="Unassembled WGS sequence"/>
</dbReference>
<comment type="caution">
    <text evidence="3">The sequence shown here is derived from an EMBL/GenBank/DDBJ whole genome shotgun (WGS) entry which is preliminary data.</text>
</comment>
<dbReference type="Pfam" id="PF24923">
    <property type="entry name" value="ATP-grasp_IQCH"/>
    <property type="match status" value="1"/>
</dbReference>
<accession>A0A8S1MSK0</accession>
<dbReference type="InterPro" id="IPR038752">
    <property type="entry name" value="IQCH"/>
</dbReference>
<organism evidence="3 4">
    <name type="scientific">Paramecium primaurelia</name>
    <dbReference type="NCBI Taxonomy" id="5886"/>
    <lineage>
        <taxon>Eukaryota</taxon>
        <taxon>Sar</taxon>
        <taxon>Alveolata</taxon>
        <taxon>Ciliophora</taxon>
        <taxon>Intramacronucleata</taxon>
        <taxon>Oligohymenophorea</taxon>
        <taxon>Peniculida</taxon>
        <taxon>Parameciidae</taxon>
        <taxon>Paramecium</taxon>
    </lineage>
</organism>
<evidence type="ECO:0000256" key="1">
    <source>
        <dbReference type="SAM" id="MobiDB-lite"/>
    </source>
</evidence>
<name>A0A8S1MSK0_PARPR</name>
<sequence length="887" mass="103082">MKQIQDKTYREFADIKHHIGTLQSQQLSDEELSLLYERLKYQFTNLNQQVAVTQTLKPSSEPQPIHKRQKIKRDKPLIQQQGKSIALPKILKQPSIEQRPKKTKGKLKSAHIYQANVLNRELRLNPFSDLPTILDEDLNKGVNNLIQSGFIPRDVDLGPAFKRGEELLSISQVQVQNPPDKNKYYNTGLSENLSKYKVAPQKQAVKQVEEYSSSFVERQSVPREKIQQTKVVRKAKYIIEIKNGHYVPDFNYQIRHFMIWGGIMHIIKKLEKIASGQLDGDRIAQLAQSQFKVHLIDLYECYISRPIMERLYILNKKQFSVDSAIVKIQATVRMFVASRKYRHQKRIVQKVIRIQKEFRLKQTYVYTINQIKKNMGQLISTLENRQKQFLLEDLNQKRIEIHIPSYSIKQFQRLSMSHFKNREGLQLTRLFALKDPNVSIIFVCAPLQEEIMAYFYKLLEVAGINVEGRLFFIHPENINRFPQHYSLALLLYLSPKAIHQISELIKGQFSYIIPMRVGREEFLIAEYLKTNIYSGPYELIEKYSKKSEAIELFRQLSFPVAPEYHKFVSKDDFVDKLTVLIMKNLTVQKWMFKVDIEFNGRGTAWFSLEGVKQFIEIKKFPHGIEFKVLRELVQTLLPIKTVLAFPQMFTFEEYLDNFIKNGGIVEAYPNAQKVQTINIQVNLENQGTYQILNTSTSIVIKEMSKVGCIYPQNVLNLNVDSLIQPLAEELYKQNIFGYFTLSLLSFNGAFYTKSLKFGLDEYIGATILATAMDTDQFTYIPFVYHPGIAEQKFNDLFIKCRKEGISFDIEKKVGTLIWLSDQIEKGVLSLLCLGAPKKAVKLTTDALNFLQQFGGNIMKTNSHQKQDTFYFIDIVSRLRQLNSEGQQ</sequence>
<dbReference type="EMBL" id="CAJJDM010000074">
    <property type="protein sequence ID" value="CAD8084017.1"/>
    <property type="molecule type" value="Genomic_DNA"/>
</dbReference>
<proteinExistence type="predicted"/>
<evidence type="ECO:0000313" key="4">
    <source>
        <dbReference type="Proteomes" id="UP000688137"/>
    </source>
</evidence>
<dbReference type="PANTHER" id="PTHR14465">
    <property type="entry name" value="IQ DOMAIN-CONTAINING PROTEIN H"/>
    <property type="match status" value="1"/>
</dbReference>
<dbReference type="OMA" id="ETQPIHK"/>
<feature type="region of interest" description="Disordered" evidence="1">
    <location>
        <begin position="55"/>
        <end position="80"/>
    </location>
</feature>
<dbReference type="AlphaFoldDB" id="A0A8S1MSK0"/>
<keyword evidence="4" id="KW-1185">Reference proteome</keyword>
<dbReference type="PROSITE" id="PS50096">
    <property type="entry name" value="IQ"/>
    <property type="match status" value="1"/>
</dbReference>